<evidence type="ECO:0000313" key="1">
    <source>
        <dbReference type="EMBL" id="KAK7387953.1"/>
    </source>
</evidence>
<organism evidence="1 2">
    <name type="scientific">Psophocarpus tetragonolobus</name>
    <name type="common">Winged bean</name>
    <name type="synonym">Dolichos tetragonolobus</name>
    <dbReference type="NCBI Taxonomy" id="3891"/>
    <lineage>
        <taxon>Eukaryota</taxon>
        <taxon>Viridiplantae</taxon>
        <taxon>Streptophyta</taxon>
        <taxon>Embryophyta</taxon>
        <taxon>Tracheophyta</taxon>
        <taxon>Spermatophyta</taxon>
        <taxon>Magnoliopsida</taxon>
        <taxon>eudicotyledons</taxon>
        <taxon>Gunneridae</taxon>
        <taxon>Pentapetalae</taxon>
        <taxon>rosids</taxon>
        <taxon>fabids</taxon>
        <taxon>Fabales</taxon>
        <taxon>Fabaceae</taxon>
        <taxon>Papilionoideae</taxon>
        <taxon>50 kb inversion clade</taxon>
        <taxon>NPAAA clade</taxon>
        <taxon>indigoferoid/millettioid clade</taxon>
        <taxon>Phaseoleae</taxon>
        <taxon>Psophocarpus</taxon>
    </lineage>
</organism>
<dbReference type="Proteomes" id="UP001386955">
    <property type="component" value="Unassembled WGS sequence"/>
</dbReference>
<sequence>MKRRREGDTWNGEWVNEWGRATCCRVSGPTRKCGTQCNSSVIIAQKQSGPTLTYVRVSYTSFSAHSTAYLIITIHNSSASRAHVSDNASAKLASSIGHAQLASYPTTPFTIEAPRKQHNVSFTGES</sequence>
<protein>
    <submittedName>
        <fullName evidence="1">Uncharacterized protein</fullName>
    </submittedName>
</protein>
<accession>A0AAN9S2D6</accession>
<dbReference type="EMBL" id="JAYMYS010000006">
    <property type="protein sequence ID" value="KAK7387953.1"/>
    <property type="molecule type" value="Genomic_DNA"/>
</dbReference>
<comment type="caution">
    <text evidence="1">The sequence shown here is derived from an EMBL/GenBank/DDBJ whole genome shotgun (WGS) entry which is preliminary data.</text>
</comment>
<reference evidence="1 2" key="1">
    <citation type="submission" date="2024-01" db="EMBL/GenBank/DDBJ databases">
        <title>The genomes of 5 underutilized Papilionoideae crops provide insights into root nodulation and disease resistanc.</title>
        <authorList>
            <person name="Jiang F."/>
        </authorList>
    </citation>
    <scope>NUCLEOTIDE SEQUENCE [LARGE SCALE GENOMIC DNA]</scope>
    <source>
        <strain evidence="1">DUOXIRENSHENG_FW03</strain>
        <tissue evidence="1">Leaves</tissue>
    </source>
</reference>
<proteinExistence type="predicted"/>
<evidence type="ECO:0000313" key="2">
    <source>
        <dbReference type="Proteomes" id="UP001386955"/>
    </source>
</evidence>
<gene>
    <name evidence="1" type="ORF">VNO78_22752</name>
</gene>
<name>A0AAN9S2D6_PSOTE</name>
<dbReference type="AlphaFoldDB" id="A0AAN9S2D6"/>
<keyword evidence="2" id="KW-1185">Reference proteome</keyword>